<dbReference type="InterPro" id="IPR001872">
    <property type="entry name" value="Peptidase_A8"/>
</dbReference>
<evidence type="ECO:0000256" key="8">
    <source>
        <dbReference type="ARBA" id="ARBA00023136"/>
    </source>
</evidence>
<dbReference type="PRINTS" id="PR00781">
    <property type="entry name" value="LIPOSIGPTASE"/>
</dbReference>
<dbReference type="HAMAP" id="MF_00161">
    <property type="entry name" value="LspA"/>
    <property type="match status" value="1"/>
</dbReference>
<evidence type="ECO:0000256" key="7">
    <source>
        <dbReference type="ARBA" id="ARBA00022989"/>
    </source>
</evidence>
<keyword evidence="8 9" id="KW-0472">Membrane</keyword>
<comment type="caution">
    <text evidence="12">The sequence shown here is derived from an EMBL/GenBank/DDBJ whole genome shotgun (WGS) entry which is preliminary data.</text>
</comment>
<dbReference type="PANTHER" id="PTHR33695:SF1">
    <property type="entry name" value="LIPOPROTEIN SIGNAL PEPTIDASE"/>
    <property type="match status" value="1"/>
</dbReference>
<dbReference type="Proteomes" id="UP001597497">
    <property type="component" value="Unassembled WGS sequence"/>
</dbReference>
<keyword evidence="3 9" id="KW-0645">Protease</keyword>
<evidence type="ECO:0000256" key="4">
    <source>
        <dbReference type="ARBA" id="ARBA00022692"/>
    </source>
</evidence>
<dbReference type="NCBIfam" id="TIGR00077">
    <property type="entry name" value="lspA"/>
    <property type="match status" value="1"/>
</dbReference>
<evidence type="ECO:0000256" key="2">
    <source>
        <dbReference type="ARBA" id="ARBA00022475"/>
    </source>
</evidence>
<evidence type="ECO:0000256" key="10">
    <source>
        <dbReference type="RuleBase" id="RU000594"/>
    </source>
</evidence>
<evidence type="ECO:0000256" key="1">
    <source>
        <dbReference type="ARBA" id="ARBA00006139"/>
    </source>
</evidence>
<organism evidence="12 13">
    <name type="scientific">Marinicrinis sediminis</name>
    <dbReference type="NCBI Taxonomy" id="1652465"/>
    <lineage>
        <taxon>Bacteria</taxon>
        <taxon>Bacillati</taxon>
        <taxon>Bacillota</taxon>
        <taxon>Bacilli</taxon>
        <taxon>Bacillales</taxon>
        <taxon>Paenibacillaceae</taxon>
    </lineage>
</organism>
<comment type="similarity">
    <text evidence="1 9 11">Belongs to the peptidase A8 family.</text>
</comment>
<dbReference type="EMBL" id="JBHUMM010000037">
    <property type="protein sequence ID" value="MFD2672287.1"/>
    <property type="molecule type" value="Genomic_DNA"/>
</dbReference>
<protein>
    <recommendedName>
        <fullName evidence="9">Lipoprotein signal peptidase</fullName>
        <ecNumber evidence="9">3.4.23.36</ecNumber>
    </recommendedName>
    <alternativeName>
        <fullName evidence="9">Prolipoprotein signal peptidase</fullName>
    </alternativeName>
    <alternativeName>
        <fullName evidence="9">Signal peptidase II</fullName>
        <shortName evidence="9">SPase II</shortName>
    </alternativeName>
</protein>
<evidence type="ECO:0000313" key="13">
    <source>
        <dbReference type="Proteomes" id="UP001597497"/>
    </source>
</evidence>
<comment type="pathway">
    <text evidence="9">Protein modification; lipoprotein biosynthesis (signal peptide cleavage).</text>
</comment>
<feature type="transmembrane region" description="Helical" evidence="9">
    <location>
        <begin position="63"/>
        <end position="81"/>
    </location>
</feature>
<keyword evidence="5 9" id="KW-0064">Aspartyl protease</keyword>
<evidence type="ECO:0000256" key="3">
    <source>
        <dbReference type="ARBA" id="ARBA00022670"/>
    </source>
</evidence>
<gene>
    <name evidence="9 12" type="primary">lspA</name>
    <name evidence="12" type="ORF">ACFSUC_12000</name>
</gene>
<keyword evidence="2 9" id="KW-1003">Cell membrane</keyword>
<feature type="transmembrane region" description="Helical" evidence="9">
    <location>
        <begin position="7"/>
        <end position="26"/>
    </location>
</feature>
<accession>A0ABW5RB62</accession>
<name>A0ABW5RB62_9BACL</name>
<feature type="transmembrane region" description="Helical" evidence="9">
    <location>
        <begin position="90"/>
        <end position="108"/>
    </location>
</feature>
<proteinExistence type="inferred from homology"/>
<evidence type="ECO:0000256" key="6">
    <source>
        <dbReference type="ARBA" id="ARBA00022801"/>
    </source>
</evidence>
<dbReference type="EC" id="3.4.23.36" evidence="9"/>
<dbReference type="Pfam" id="PF01252">
    <property type="entry name" value="Peptidase_A8"/>
    <property type="match status" value="1"/>
</dbReference>
<keyword evidence="4 9" id="KW-0812">Transmembrane</keyword>
<evidence type="ECO:0000256" key="11">
    <source>
        <dbReference type="RuleBase" id="RU004181"/>
    </source>
</evidence>
<dbReference type="RefSeq" id="WP_379929837.1">
    <property type="nucleotide sequence ID" value="NZ_JBHUMM010000037.1"/>
</dbReference>
<keyword evidence="6 9" id="KW-0378">Hydrolase</keyword>
<dbReference type="PANTHER" id="PTHR33695">
    <property type="entry name" value="LIPOPROTEIN SIGNAL PEPTIDASE"/>
    <property type="match status" value="1"/>
</dbReference>
<evidence type="ECO:0000313" key="12">
    <source>
        <dbReference type="EMBL" id="MFD2672287.1"/>
    </source>
</evidence>
<evidence type="ECO:0000256" key="5">
    <source>
        <dbReference type="ARBA" id="ARBA00022750"/>
    </source>
</evidence>
<dbReference type="PROSITE" id="PS00855">
    <property type="entry name" value="SPASE_II"/>
    <property type="match status" value="1"/>
</dbReference>
<comment type="catalytic activity">
    <reaction evidence="9 10">
        <text>Release of signal peptides from bacterial membrane prolipoproteins. Hydrolyzes -Xaa-Yaa-Zaa-|-(S,diacylglyceryl)Cys-, in which Xaa is hydrophobic (preferably Leu), and Yaa (Ala or Ser) and Zaa (Gly or Ala) have small, neutral side chains.</text>
        <dbReference type="EC" id="3.4.23.36"/>
    </reaction>
</comment>
<feature type="active site" evidence="9">
    <location>
        <position position="117"/>
    </location>
</feature>
<feature type="active site" evidence="9">
    <location>
        <position position="137"/>
    </location>
</feature>
<reference evidence="13" key="1">
    <citation type="journal article" date="2019" name="Int. J. Syst. Evol. Microbiol.">
        <title>The Global Catalogue of Microorganisms (GCM) 10K type strain sequencing project: providing services to taxonomists for standard genome sequencing and annotation.</title>
        <authorList>
            <consortium name="The Broad Institute Genomics Platform"/>
            <consortium name="The Broad Institute Genome Sequencing Center for Infectious Disease"/>
            <person name="Wu L."/>
            <person name="Ma J."/>
        </authorList>
    </citation>
    <scope>NUCLEOTIDE SEQUENCE [LARGE SCALE GENOMIC DNA]</scope>
    <source>
        <strain evidence="13">KCTC 33676</strain>
    </source>
</reference>
<sequence length="169" mass="19478">MRNKMGIYLLISLLVIIIDAATKWWIKSEMNYGESIQVIGDFFRITSHRNLGAAFGILQNQRLFFIIITIVIVIGIVWFLRKSVQEQNKFLSFALSLLLGGAIGNFIDRATTGEVVDFFDFYFAFIDYHFPIFNIADCAIVIGVCMLILDNLLLWRKEKKESVMKHEQS</sequence>
<keyword evidence="7 9" id="KW-1133">Transmembrane helix</keyword>
<evidence type="ECO:0000256" key="9">
    <source>
        <dbReference type="HAMAP-Rule" id="MF_00161"/>
    </source>
</evidence>
<comment type="subcellular location">
    <subcellularLocation>
        <location evidence="9">Cell membrane</location>
        <topology evidence="9">Multi-pass membrane protein</topology>
    </subcellularLocation>
</comment>
<feature type="transmembrane region" description="Helical" evidence="9">
    <location>
        <begin position="128"/>
        <end position="155"/>
    </location>
</feature>
<keyword evidence="13" id="KW-1185">Reference proteome</keyword>
<comment type="function">
    <text evidence="9 10">This protein specifically catalyzes the removal of signal peptides from prolipoproteins.</text>
</comment>
<dbReference type="GO" id="GO:0004190">
    <property type="term" value="F:aspartic-type endopeptidase activity"/>
    <property type="evidence" value="ECO:0007669"/>
    <property type="project" value="UniProtKB-EC"/>
</dbReference>